<proteinExistence type="predicted"/>
<name>A0ABU7WD59_9GAMM</name>
<dbReference type="EMBL" id="JAZHBM010000001">
    <property type="protein sequence ID" value="MEF3081886.1"/>
    <property type="molecule type" value="Genomic_DNA"/>
</dbReference>
<keyword evidence="2" id="KW-1185">Reference proteome</keyword>
<dbReference type="RefSeq" id="WP_332077600.1">
    <property type="nucleotide sequence ID" value="NZ_JAZHBM010000001.1"/>
</dbReference>
<organism evidence="1 2">
    <name type="scientific">Luteimonas flava</name>
    <dbReference type="NCBI Taxonomy" id="3115822"/>
    <lineage>
        <taxon>Bacteria</taxon>
        <taxon>Pseudomonadati</taxon>
        <taxon>Pseudomonadota</taxon>
        <taxon>Gammaproteobacteria</taxon>
        <taxon>Lysobacterales</taxon>
        <taxon>Lysobacteraceae</taxon>
        <taxon>Luteimonas</taxon>
    </lineage>
</organism>
<comment type="caution">
    <text evidence="1">The sequence shown here is derived from an EMBL/GenBank/DDBJ whole genome shotgun (WGS) entry which is preliminary data.</text>
</comment>
<reference evidence="1 2" key="1">
    <citation type="submission" date="2024-01" db="EMBL/GenBank/DDBJ databases">
        <title>Novel species of the genus Luteimonas isolated from rivers.</title>
        <authorList>
            <person name="Lu H."/>
        </authorList>
    </citation>
    <scope>NUCLEOTIDE SEQUENCE [LARGE SCALE GENOMIC DNA]</scope>
    <source>
        <strain evidence="1 2">SMYT11W</strain>
    </source>
</reference>
<accession>A0ABU7WD59</accession>
<evidence type="ECO:0000313" key="1">
    <source>
        <dbReference type="EMBL" id="MEF3081886.1"/>
    </source>
</evidence>
<evidence type="ECO:0000313" key="2">
    <source>
        <dbReference type="Proteomes" id="UP001358324"/>
    </source>
</evidence>
<dbReference type="Proteomes" id="UP001358324">
    <property type="component" value="Unassembled WGS sequence"/>
</dbReference>
<protein>
    <submittedName>
        <fullName evidence="1">Uncharacterized protein</fullName>
    </submittedName>
</protein>
<gene>
    <name evidence="1" type="ORF">V3391_06625</name>
</gene>
<sequence>MSARPMTTQRVHDAVRVCAPITVHAIIQALAKDDEHAAREIRRCVSELLKRDEIAVTGKPGRADRRVLIAVQNPAPAPLPPPVESIEPAAAPVRAVERARLGKYRPPMPRERAPHLIPAPALQPQWPAVHKTGAVLAPRITGGFIHG</sequence>